<sequence>MNSLSLKFWPIYSSILTTANVSNRKSMQLLATCRQTACLEKVKRLKFTANALFKRAWKDAREDLLRTKNFTNILDHQDLKKKIRNNLNKSSANLPIRMPSSSRYVRENHLLMEQLMRLQLPYCNQLDSHPSLNSVKALKLGYKLDRVIQ</sequence>
<dbReference type="AlphaFoldDB" id="A0A915ECA1"/>
<dbReference type="Proteomes" id="UP000887574">
    <property type="component" value="Unplaced"/>
</dbReference>
<protein>
    <submittedName>
        <fullName evidence="2">Uncharacterized protein</fullName>
    </submittedName>
</protein>
<name>A0A915ECA1_9BILA</name>
<reference evidence="2" key="1">
    <citation type="submission" date="2022-11" db="UniProtKB">
        <authorList>
            <consortium name="WormBaseParasite"/>
        </authorList>
    </citation>
    <scope>IDENTIFICATION</scope>
</reference>
<accession>A0A915ECA1</accession>
<evidence type="ECO:0000313" key="1">
    <source>
        <dbReference type="Proteomes" id="UP000887574"/>
    </source>
</evidence>
<proteinExistence type="predicted"/>
<keyword evidence="1" id="KW-1185">Reference proteome</keyword>
<evidence type="ECO:0000313" key="2">
    <source>
        <dbReference type="WBParaSite" id="jg5149.3"/>
    </source>
</evidence>
<dbReference type="WBParaSite" id="jg5149.3">
    <property type="protein sequence ID" value="jg5149.3"/>
    <property type="gene ID" value="jg5149"/>
</dbReference>
<organism evidence="1 2">
    <name type="scientific">Ditylenchus dipsaci</name>
    <dbReference type="NCBI Taxonomy" id="166011"/>
    <lineage>
        <taxon>Eukaryota</taxon>
        <taxon>Metazoa</taxon>
        <taxon>Ecdysozoa</taxon>
        <taxon>Nematoda</taxon>
        <taxon>Chromadorea</taxon>
        <taxon>Rhabditida</taxon>
        <taxon>Tylenchina</taxon>
        <taxon>Tylenchomorpha</taxon>
        <taxon>Sphaerularioidea</taxon>
        <taxon>Anguinidae</taxon>
        <taxon>Anguininae</taxon>
        <taxon>Ditylenchus</taxon>
    </lineage>
</organism>